<organism evidence="6 7">
    <name type="scientific">Galendromus occidentalis</name>
    <name type="common">western predatory mite</name>
    <dbReference type="NCBI Taxonomy" id="34638"/>
    <lineage>
        <taxon>Eukaryota</taxon>
        <taxon>Metazoa</taxon>
        <taxon>Ecdysozoa</taxon>
        <taxon>Arthropoda</taxon>
        <taxon>Chelicerata</taxon>
        <taxon>Arachnida</taxon>
        <taxon>Acari</taxon>
        <taxon>Parasitiformes</taxon>
        <taxon>Mesostigmata</taxon>
        <taxon>Gamasina</taxon>
        <taxon>Phytoseioidea</taxon>
        <taxon>Phytoseiidae</taxon>
        <taxon>Typhlodrominae</taxon>
        <taxon>Galendromus</taxon>
    </lineage>
</organism>
<dbReference type="GO" id="GO:0016491">
    <property type="term" value="F:oxidoreductase activity"/>
    <property type="evidence" value="ECO:0007669"/>
    <property type="project" value="UniProtKB-KW"/>
</dbReference>
<keyword evidence="3" id="KW-0521">NADP</keyword>
<reference evidence="7" key="1">
    <citation type="submission" date="2025-08" db="UniProtKB">
        <authorList>
            <consortium name="RefSeq"/>
        </authorList>
    </citation>
    <scope>IDENTIFICATION</scope>
</reference>
<comment type="subcellular location">
    <subcellularLocation>
        <location evidence="1">Endoplasmic reticulum</location>
    </subcellularLocation>
</comment>
<dbReference type="PRINTS" id="PR00081">
    <property type="entry name" value="GDHRDH"/>
</dbReference>
<feature type="transmembrane region" description="Helical" evidence="5">
    <location>
        <begin position="14"/>
        <end position="35"/>
    </location>
</feature>
<keyword evidence="6" id="KW-1185">Reference proteome</keyword>
<keyword evidence="4" id="KW-0560">Oxidoreductase</keyword>
<dbReference type="InterPro" id="IPR051019">
    <property type="entry name" value="VLCFA-Steroid_DH"/>
</dbReference>
<dbReference type="GeneID" id="100902981"/>
<keyword evidence="5" id="KW-0472">Membrane</keyword>
<evidence type="ECO:0000313" key="6">
    <source>
        <dbReference type="Proteomes" id="UP000694867"/>
    </source>
</evidence>
<name>A0AAJ7WH94_9ACAR</name>
<evidence type="ECO:0000256" key="1">
    <source>
        <dbReference type="ARBA" id="ARBA00004240"/>
    </source>
</evidence>
<dbReference type="InterPro" id="IPR036291">
    <property type="entry name" value="NAD(P)-bd_dom_sf"/>
</dbReference>
<dbReference type="InterPro" id="IPR020904">
    <property type="entry name" value="Sc_DH/Rdtase_CS"/>
</dbReference>
<dbReference type="Pfam" id="PF00106">
    <property type="entry name" value="adh_short"/>
    <property type="match status" value="1"/>
</dbReference>
<keyword evidence="5" id="KW-1133">Transmembrane helix</keyword>
<dbReference type="PANTHER" id="PTHR43899">
    <property type="entry name" value="RH59310P"/>
    <property type="match status" value="1"/>
</dbReference>
<evidence type="ECO:0000256" key="3">
    <source>
        <dbReference type="ARBA" id="ARBA00022857"/>
    </source>
</evidence>
<dbReference type="InterPro" id="IPR002347">
    <property type="entry name" value="SDR_fam"/>
</dbReference>
<dbReference type="PROSITE" id="PS00061">
    <property type="entry name" value="ADH_SHORT"/>
    <property type="match status" value="1"/>
</dbReference>
<evidence type="ECO:0000256" key="2">
    <source>
        <dbReference type="ARBA" id="ARBA00006484"/>
    </source>
</evidence>
<comment type="similarity">
    <text evidence="2">Belongs to the short-chain dehydrogenases/reductases (SDR) family.</text>
</comment>
<dbReference type="GO" id="GO:0005783">
    <property type="term" value="C:endoplasmic reticulum"/>
    <property type="evidence" value="ECO:0007669"/>
    <property type="project" value="UniProtKB-SubCell"/>
</dbReference>
<dbReference type="FunFam" id="3.40.50.720:FF:000137">
    <property type="entry name" value="Hydroxysteroid (17-beta) dehydrogenase 3"/>
    <property type="match status" value="1"/>
</dbReference>
<dbReference type="RefSeq" id="XP_028966782.1">
    <property type="nucleotide sequence ID" value="XM_029110949.1"/>
</dbReference>
<dbReference type="CDD" id="cd05356">
    <property type="entry name" value="17beta-HSD1_like_SDR_c"/>
    <property type="match status" value="1"/>
</dbReference>
<evidence type="ECO:0000256" key="4">
    <source>
        <dbReference type="ARBA" id="ARBA00023002"/>
    </source>
</evidence>
<sequence length="407" mass="45288">MDQNCVFQNADMSFAARLITYSGLLFLVVGTLRLLQSLVRGAYHCFLGQVLGHNVNFQMFAGKWAVVTGASDGIGRAYAEQLAQKGINIWLISRTQSKLDEVAAVIQDKFKVETKTLSVDFSSNDRGCYEVIRKLISNLEVAVLVNNVGMSFPYPEYFTEVPDGDHLIDQMIQANCTSGTLMMRLFLPGMASRHSGVVINVSSLSNMYPLPLLGVYAGTKSYMEFLSQATACEYQNLGVIVQSVKPAFVSTKMSKIRKASLNVPTPDAYVRRALTTVGLETSTYGYIPHKIRGYFQEVAFNSMPLHCMLSLSLRMMSGLRALRYKKDKREDPIQQLKKRQPPEKLKRFPWISRFASFGVVKYPASCVQLPATNTNASSTQSWLHGSFGSLIVTDSGNLVNPFMRVTN</sequence>
<dbReference type="SUPFAM" id="SSF51735">
    <property type="entry name" value="NAD(P)-binding Rossmann-fold domains"/>
    <property type="match status" value="1"/>
</dbReference>
<evidence type="ECO:0000313" key="7">
    <source>
        <dbReference type="RefSeq" id="XP_028966782.1"/>
    </source>
</evidence>
<dbReference type="Gene3D" id="3.40.50.720">
    <property type="entry name" value="NAD(P)-binding Rossmann-like Domain"/>
    <property type="match status" value="1"/>
</dbReference>
<evidence type="ECO:0000256" key="5">
    <source>
        <dbReference type="SAM" id="Phobius"/>
    </source>
</evidence>
<dbReference type="Proteomes" id="UP000694867">
    <property type="component" value="Unplaced"/>
</dbReference>
<dbReference type="KEGG" id="goe:100902981"/>
<proteinExistence type="inferred from homology"/>
<protein>
    <submittedName>
        <fullName evidence="7">Very-long-chain 3-oxoacyl-CoA reductase-B-like</fullName>
    </submittedName>
</protein>
<dbReference type="AlphaFoldDB" id="A0AAJ7WH94"/>
<gene>
    <name evidence="7" type="primary">LOC100902981</name>
</gene>
<accession>A0AAJ7WH94</accession>
<keyword evidence="5" id="KW-0812">Transmembrane</keyword>
<dbReference type="PANTHER" id="PTHR43899:SF13">
    <property type="entry name" value="RH59310P"/>
    <property type="match status" value="1"/>
</dbReference>